<dbReference type="EMBL" id="JAEAOA010002268">
    <property type="protein sequence ID" value="KAK3596678.1"/>
    <property type="molecule type" value="Genomic_DNA"/>
</dbReference>
<protein>
    <recommendedName>
        <fullName evidence="16">G-protein coupled receptors family 1 profile domain-containing protein</fullName>
    </recommendedName>
</protein>
<dbReference type="InterPro" id="IPR002131">
    <property type="entry name" value="Gphrmn_rcpt_fam"/>
</dbReference>
<comment type="caution">
    <text evidence="17">The sequence shown here is derived from an EMBL/GenBank/DDBJ whole genome shotgun (WGS) entry which is preliminary data.</text>
</comment>
<feature type="transmembrane region" description="Helical" evidence="15">
    <location>
        <begin position="743"/>
        <end position="763"/>
    </location>
</feature>
<keyword evidence="3" id="KW-0433">Leucine-rich repeat</keyword>
<feature type="region of interest" description="Disordered" evidence="14">
    <location>
        <begin position="1118"/>
        <end position="1155"/>
    </location>
</feature>
<evidence type="ECO:0000256" key="5">
    <source>
        <dbReference type="ARBA" id="ARBA00022729"/>
    </source>
</evidence>
<dbReference type="GO" id="GO:0007189">
    <property type="term" value="P:adenylate cyclase-activating G protein-coupled receptor signaling pathway"/>
    <property type="evidence" value="ECO:0007669"/>
    <property type="project" value="TreeGrafter"/>
</dbReference>
<dbReference type="GO" id="GO:0008528">
    <property type="term" value="F:G protein-coupled peptide receptor activity"/>
    <property type="evidence" value="ECO:0007669"/>
    <property type="project" value="TreeGrafter"/>
</dbReference>
<name>A0AAE0SS94_9BIVA</name>
<evidence type="ECO:0000256" key="3">
    <source>
        <dbReference type="ARBA" id="ARBA00022614"/>
    </source>
</evidence>
<feature type="transmembrane region" description="Helical" evidence="15">
    <location>
        <begin position="700"/>
        <end position="722"/>
    </location>
</feature>
<organism evidence="17 18">
    <name type="scientific">Potamilus streckersoni</name>
    <dbReference type="NCBI Taxonomy" id="2493646"/>
    <lineage>
        <taxon>Eukaryota</taxon>
        <taxon>Metazoa</taxon>
        <taxon>Spiralia</taxon>
        <taxon>Lophotrochozoa</taxon>
        <taxon>Mollusca</taxon>
        <taxon>Bivalvia</taxon>
        <taxon>Autobranchia</taxon>
        <taxon>Heteroconchia</taxon>
        <taxon>Palaeoheterodonta</taxon>
        <taxon>Unionida</taxon>
        <taxon>Unionoidea</taxon>
        <taxon>Unionidae</taxon>
        <taxon>Ambleminae</taxon>
        <taxon>Lampsilini</taxon>
        <taxon>Potamilus</taxon>
    </lineage>
</organism>
<evidence type="ECO:0000313" key="17">
    <source>
        <dbReference type="EMBL" id="KAK3596678.1"/>
    </source>
</evidence>
<evidence type="ECO:0000256" key="2">
    <source>
        <dbReference type="ARBA" id="ARBA00022475"/>
    </source>
</evidence>
<reference evidence="17" key="1">
    <citation type="journal article" date="2021" name="Genome Biol. Evol.">
        <title>A High-Quality Reference Genome for a Parasitic Bivalve with Doubly Uniparental Inheritance (Bivalvia: Unionida).</title>
        <authorList>
            <person name="Smith C.H."/>
        </authorList>
    </citation>
    <scope>NUCLEOTIDE SEQUENCE</scope>
    <source>
        <strain evidence="17">CHS0354</strain>
    </source>
</reference>
<dbReference type="Gene3D" id="1.20.1070.10">
    <property type="entry name" value="Rhodopsin 7-helix transmembrane proteins"/>
    <property type="match status" value="1"/>
</dbReference>
<dbReference type="FunFam" id="3.80.10.10:FF:000770">
    <property type="entry name" value="Uncharacterized protein"/>
    <property type="match status" value="1"/>
</dbReference>
<reference evidence="17" key="2">
    <citation type="journal article" date="2021" name="Genome Biol. Evol.">
        <title>Developing a high-quality reference genome for a parasitic bivalve with doubly uniparental inheritance (Bivalvia: Unionida).</title>
        <authorList>
            <person name="Smith C.H."/>
        </authorList>
    </citation>
    <scope>NUCLEOTIDE SEQUENCE</scope>
    <source>
        <strain evidence="17">CHS0354</strain>
        <tissue evidence="17">Mantle</tissue>
    </source>
</reference>
<feature type="transmembrane region" description="Helical" evidence="15">
    <location>
        <begin position="783"/>
        <end position="809"/>
    </location>
</feature>
<keyword evidence="18" id="KW-1185">Reference proteome</keyword>
<dbReference type="SMART" id="SM00365">
    <property type="entry name" value="LRR_SD22"/>
    <property type="match status" value="9"/>
</dbReference>
<dbReference type="InterPro" id="IPR000372">
    <property type="entry name" value="LRRNT"/>
</dbReference>
<keyword evidence="13" id="KW-0807">Transducer</keyword>
<dbReference type="GO" id="GO:0016500">
    <property type="term" value="F:protein-hormone receptor activity"/>
    <property type="evidence" value="ECO:0007669"/>
    <property type="project" value="InterPro"/>
</dbReference>
<evidence type="ECO:0000256" key="1">
    <source>
        <dbReference type="ARBA" id="ARBA00004651"/>
    </source>
</evidence>
<dbReference type="FunFam" id="1.20.1070.10:FF:000156">
    <property type="entry name" value="Lutropin-choriogonadotropic hormone receptor"/>
    <property type="match status" value="1"/>
</dbReference>
<dbReference type="PANTHER" id="PTHR24372">
    <property type="entry name" value="GLYCOPROTEIN HORMONE RECEPTOR"/>
    <property type="match status" value="1"/>
</dbReference>
<dbReference type="Pfam" id="PF13855">
    <property type="entry name" value="LRR_8"/>
    <property type="match status" value="4"/>
</dbReference>
<sequence length="1342" mass="151681">MKYFTRCFESTMEQKLYARQCVRVLLSSLIWIIWSTNLRGQCLGFEFGEIECPEKCVCRENKGFEVDCTARNLTKIPTGINDDIVKLELSMNNLTSIPDFAFKKFRKLESLYLVGNSLTTLSSNALNGLVKLTSLFLQDNKFKEVPRDALRSVPSLQTLYLDANDIDVVAPDSFQGMHNLKQLRLDANRIREIPVAALNQAWNLRAINLGLNQISVIPDYAFRNLNNLIVLILSANIISDVGDHAFEGLPVLHYLELNKNLLGKVPAALISLPDLVDLNIAENRIQHLENDTFNGNRKLETVDLKDNPIRSIARDAFSNLPELKELMISEARDQTVFPSLTGTRGLDKIIFDRAAITALPEDLCTNMDKLKVIDVHSNKITEIPDMSGCIELTLLNLGHNQIATLREGQFDGLFNLKDLILNNNLIDGIPSLVFLGLSKLIYLDLSFNRIRYIDEMAFASMTELTDLNLSDNKFSYLPTKGLSNLRQLKTFHNKELIEPPSYDDLPKIQTLALAYAYHCCEFVKKGNGVKKEALAVQEKVEWTKGNGSVGPWRFKDNETYDIHDSDVDWPSSFWDEDYYENNTEMSLLLQVEDIMLARPPVDCRPLPGPFLPCDDLFGWWSLRCGVWIVFLLAVLGNGAVLFVSITSRSKMDVPRFLICNLACSDFFMGIYLGFLAIVDASTLGEFKKYAVQWQLSSGCLVAGFLGVLSSELSVFTLCVITLERLYAISNAIQLNKRMSLKQAGCIMLCGWLFAIAVASLPLFDISDYRKFAICLPFEKETPISLGYVCFIMIFNAITFCIIVISYIIMYVSIRGAHAWNSTDSRMAKRMALLVFTDFFCWAPIIFFSITAAFESNLARISLDEAKVLTIFVLPLNSCANPFLYAFFTRQFKRDCVKLCKRIEESNFSRNFSSSVNRRVSLSSNRGPSHLNSSFTVEKIGSCSRSLSNGSTSGEVQNEREMAEETDLKRAEFTDASDALQYVRSDSGICMGDGRTIQLDDASPISDKPKTLKLPTTLDFENQDGFSRLGSTPDIVLHTDEGEIYLCAPSKVQTETECKIPLIPAERSTRVQRGENNIGSNNKYTKGLETEISTRPCSKTEFDFGNQINSVKKRVKRNQRCSVKDSDKPQNKHKMVSVDPRSRRENCTTATQTDSEIKVRDRPVINNLPGAINSSDRNKEINEWRKTSHLSFLWRNSQDFDPFLPQQKSNSLVELTRQIRDWGDSSCKRHSLSSRHEGYILLKNSSRDSAYDEDDLYEFHNKSLCIPSTKSKTVNASDIQETCLCVRGDSVERIDLSRHQQHSQPSGNEFVDQYSFRTTVLLESVSSDEDADDFRIDRNNESV</sequence>
<keyword evidence="5" id="KW-0732">Signal</keyword>
<dbReference type="InterPro" id="IPR001611">
    <property type="entry name" value="Leu-rich_rpt"/>
</dbReference>
<proteinExistence type="predicted"/>
<feature type="transmembrane region" description="Helical" evidence="15">
    <location>
        <begin position="865"/>
        <end position="887"/>
    </location>
</feature>
<dbReference type="SUPFAM" id="SSF81321">
    <property type="entry name" value="Family A G protein-coupled receptor-like"/>
    <property type="match status" value="1"/>
</dbReference>
<feature type="transmembrane region" description="Helical" evidence="15">
    <location>
        <begin position="16"/>
        <end position="34"/>
    </location>
</feature>
<dbReference type="SUPFAM" id="SSF52058">
    <property type="entry name" value="L domain-like"/>
    <property type="match status" value="2"/>
</dbReference>
<evidence type="ECO:0000256" key="15">
    <source>
        <dbReference type="SAM" id="Phobius"/>
    </source>
</evidence>
<evidence type="ECO:0000256" key="12">
    <source>
        <dbReference type="ARBA" id="ARBA00023180"/>
    </source>
</evidence>
<dbReference type="InterPro" id="IPR032675">
    <property type="entry name" value="LRR_dom_sf"/>
</dbReference>
<evidence type="ECO:0000256" key="4">
    <source>
        <dbReference type="ARBA" id="ARBA00022692"/>
    </source>
</evidence>
<dbReference type="SMART" id="SM00369">
    <property type="entry name" value="LRR_TYP"/>
    <property type="match status" value="15"/>
</dbReference>
<keyword evidence="7 15" id="KW-1133">Transmembrane helix</keyword>
<evidence type="ECO:0000313" key="18">
    <source>
        <dbReference type="Proteomes" id="UP001195483"/>
    </source>
</evidence>
<dbReference type="GO" id="GO:0009755">
    <property type="term" value="P:hormone-mediated signaling pathway"/>
    <property type="evidence" value="ECO:0007669"/>
    <property type="project" value="TreeGrafter"/>
</dbReference>
<dbReference type="PANTHER" id="PTHR24372:SF82">
    <property type="entry name" value="RICKETS"/>
    <property type="match status" value="1"/>
</dbReference>
<evidence type="ECO:0000259" key="16">
    <source>
        <dbReference type="PROSITE" id="PS50262"/>
    </source>
</evidence>
<evidence type="ECO:0000256" key="7">
    <source>
        <dbReference type="ARBA" id="ARBA00022989"/>
    </source>
</evidence>
<evidence type="ECO:0000256" key="9">
    <source>
        <dbReference type="ARBA" id="ARBA00023136"/>
    </source>
</evidence>
<dbReference type="PRINTS" id="PR00237">
    <property type="entry name" value="GPCRRHODOPSN"/>
</dbReference>
<keyword evidence="9 15" id="KW-0472">Membrane</keyword>
<keyword evidence="6" id="KW-0677">Repeat</keyword>
<evidence type="ECO:0000256" key="10">
    <source>
        <dbReference type="ARBA" id="ARBA00023157"/>
    </source>
</evidence>
<dbReference type="InterPro" id="IPR000276">
    <property type="entry name" value="GPCR_Rhodpsn"/>
</dbReference>
<dbReference type="PROSITE" id="PS51450">
    <property type="entry name" value="LRR"/>
    <property type="match status" value="5"/>
</dbReference>
<feature type="transmembrane region" description="Helical" evidence="15">
    <location>
        <begin position="625"/>
        <end position="645"/>
    </location>
</feature>
<dbReference type="InterPro" id="IPR003591">
    <property type="entry name" value="Leu-rich_rpt_typical-subtyp"/>
</dbReference>
<evidence type="ECO:0000256" key="14">
    <source>
        <dbReference type="SAM" id="MobiDB-lite"/>
    </source>
</evidence>
<dbReference type="Pfam" id="PF00001">
    <property type="entry name" value="7tm_1"/>
    <property type="match status" value="1"/>
</dbReference>
<dbReference type="CDD" id="cd15136">
    <property type="entry name" value="7tmA_Glyco_hormone_R"/>
    <property type="match status" value="1"/>
</dbReference>
<gene>
    <name evidence="17" type="ORF">CHS0354_038911</name>
</gene>
<dbReference type="InterPro" id="IPR017452">
    <property type="entry name" value="GPCR_Rhodpsn_7TM"/>
</dbReference>
<reference evidence="17" key="3">
    <citation type="submission" date="2023-05" db="EMBL/GenBank/DDBJ databases">
        <authorList>
            <person name="Smith C.H."/>
        </authorList>
    </citation>
    <scope>NUCLEOTIDE SEQUENCE</scope>
    <source>
        <strain evidence="17">CHS0354</strain>
        <tissue evidence="17">Mantle</tissue>
    </source>
</reference>
<keyword evidence="10" id="KW-1015">Disulfide bond</keyword>
<feature type="domain" description="G-protein coupled receptors family 1 profile" evidence="16">
    <location>
        <begin position="636"/>
        <end position="884"/>
    </location>
</feature>
<evidence type="ECO:0000256" key="13">
    <source>
        <dbReference type="ARBA" id="ARBA00023224"/>
    </source>
</evidence>
<dbReference type="SMART" id="SM00013">
    <property type="entry name" value="LRRNT"/>
    <property type="match status" value="1"/>
</dbReference>
<keyword evidence="8" id="KW-0297">G-protein coupled receptor</keyword>
<dbReference type="PRINTS" id="PR00373">
    <property type="entry name" value="GLYCHORMONER"/>
</dbReference>
<keyword evidence="12" id="KW-0325">Glycoprotein</keyword>
<dbReference type="Proteomes" id="UP001195483">
    <property type="component" value="Unassembled WGS sequence"/>
</dbReference>
<keyword evidence="4 15" id="KW-0812">Transmembrane</keyword>
<feature type="transmembrane region" description="Helical" evidence="15">
    <location>
        <begin position="657"/>
        <end position="680"/>
    </location>
</feature>
<keyword evidence="2" id="KW-1003">Cell membrane</keyword>
<evidence type="ECO:0000256" key="11">
    <source>
        <dbReference type="ARBA" id="ARBA00023170"/>
    </source>
</evidence>
<keyword evidence="11" id="KW-0675">Receptor</keyword>
<dbReference type="Gene3D" id="3.80.10.10">
    <property type="entry name" value="Ribonuclease Inhibitor"/>
    <property type="match status" value="2"/>
</dbReference>
<comment type="subcellular location">
    <subcellularLocation>
        <location evidence="1">Cell membrane</location>
        <topology evidence="1">Multi-pass membrane protein</topology>
    </subcellularLocation>
</comment>
<evidence type="ECO:0000256" key="8">
    <source>
        <dbReference type="ARBA" id="ARBA00023040"/>
    </source>
</evidence>
<dbReference type="GO" id="GO:0005886">
    <property type="term" value="C:plasma membrane"/>
    <property type="evidence" value="ECO:0007669"/>
    <property type="project" value="UniProtKB-SubCell"/>
</dbReference>
<accession>A0AAE0SS94</accession>
<dbReference type="PROSITE" id="PS50262">
    <property type="entry name" value="G_PROTEIN_RECEP_F1_2"/>
    <property type="match status" value="1"/>
</dbReference>
<evidence type="ECO:0000256" key="6">
    <source>
        <dbReference type="ARBA" id="ARBA00022737"/>
    </source>
</evidence>
<feature type="transmembrane region" description="Helical" evidence="15">
    <location>
        <begin position="830"/>
        <end position="853"/>
    </location>
</feature>